<name>A0A0F9L539_9ZZZZ</name>
<evidence type="ECO:0000313" key="1">
    <source>
        <dbReference type="EMBL" id="KKM89944.1"/>
    </source>
</evidence>
<dbReference type="EMBL" id="LAZR01006742">
    <property type="protein sequence ID" value="KKM89944.1"/>
    <property type="molecule type" value="Genomic_DNA"/>
</dbReference>
<proteinExistence type="predicted"/>
<dbReference type="AlphaFoldDB" id="A0A0F9L539"/>
<accession>A0A0F9L539</accession>
<reference evidence="1" key="1">
    <citation type="journal article" date="2015" name="Nature">
        <title>Complex archaea that bridge the gap between prokaryotes and eukaryotes.</title>
        <authorList>
            <person name="Spang A."/>
            <person name="Saw J.H."/>
            <person name="Jorgensen S.L."/>
            <person name="Zaremba-Niedzwiedzka K."/>
            <person name="Martijn J."/>
            <person name="Lind A.E."/>
            <person name="van Eijk R."/>
            <person name="Schleper C."/>
            <person name="Guy L."/>
            <person name="Ettema T.J."/>
        </authorList>
    </citation>
    <scope>NUCLEOTIDE SEQUENCE</scope>
</reference>
<comment type="caution">
    <text evidence="1">The sequence shown here is derived from an EMBL/GenBank/DDBJ whole genome shotgun (WGS) entry which is preliminary data.</text>
</comment>
<protein>
    <submittedName>
        <fullName evidence="1">Uncharacterized protein</fullName>
    </submittedName>
</protein>
<organism evidence="1">
    <name type="scientific">marine sediment metagenome</name>
    <dbReference type="NCBI Taxonomy" id="412755"/>
    <lineage>
        <taxon>unclassified sequences</taxon>
        <taxon>metagenomes</taxon>
        <taxon>ecological metagenomes</taxon>
    </lineage>
</organism>
<gene>
    <name evidence="1" type="ORF">LCGC14_1243630</name>
</gene>
<sequence length="72" mass="8082">MATLEEAQIKVADDLRGLAGDLASGRVRLVGATERAHLRRGKPVDGYEMWEPTDRYSILITYVKPEEVNHDT</sequence>